<evidence type="ECO:0000313" key="1">
    <source>
        <dbReference type="EMBL" id="KKM27926.1"/>
    </source>
</evidence>
<sequence length="95" mass="11324">MEHHEYENRILKPVEVKLTPQDIIDKHNLEQRQKLRVSNSLKGRGPKFLCPKCTEPVKHLFLKTPEGHYRTLPSPMFYCPKCDRLIRYKPEMLPI</sequence>
<comment type="caution">
    <text evidence="1">The sequence shown here is derived from an EMBL/GenBank/DDBJ whole genome shotgun (WGS) entry which is preliminary data.</text>
</comment>
<protein>
    <submittedName>
        <fullName evidence="1">Uncharacterized protein</fullName>
    </submittedName>
</protein>
<proteinExistence type="predicted"/>
<organism evidence="1">
    <name type="scientific">marine sediment metagenome</name>
    <dbReference type="NCBI Taxonomy" id="412755"/>
    <lineage>
        <taxon>unclassified sequences</taxon>
        <taxon>metagenomes</taxon>
        <taxon>ecological metagenomes</taxon>
    </lineage>
</organism>
<dbReference type="EMBL" id="LAZR01012231">
    <property type="protein sequence ID" value="KKM27926.1"/>
    <property type="molecule type" value="Genomic_DNA"/>
</dbReference>
<reference evidence="1" key="1">
    <citation type="journal article" date="2015" name="Nature">
        <title>Complex archaea that bridge the gap between prokaryotes and eukaryotes.</title>
        <authorList>
            <person name="Spang A."/>
            <person name="Saw J.H."/>
            <person name="Jorgensen S.L."/>
            <person name="Zaremba-Niedzwiedzka K."/>
            <person name="Martijn J."/>
            <person name="Lind A.E."/>
            <person name="van Eijk R."/>
            <person name="Schleper C."/>
            <person name="Guy L."/>
            <person name="Ettema T.J."/>
        </authorList>
    </citation>
    <scope>NUCLEOTIDE SEQUENCE</scope>
</reference>
<gene>
    <name evidence="1" type="ORF">LCGC14_1569830</name>
</gene>
<dbReference type="AlphaFoldDB" id="A0A0F9IJY8"/>
<name>A0A0F9IJY8_9ZZZZ</name>
<accession>A0A0F9IJY8</accession>